<dbReference type="RefSeq" id="WP_146397651.1">
    <property type="nucleotide sequence ID" value="NZ_SJPJ01000001.1"/>
</dbReference>
<keyword evidence="4" id="KW-1185">Reference proteome</keyword>
<organism evidence="3 4">
    <name type="scientific">Novipirellula herctigrandis</name>
    <dbReference type="NCBI Taxonomy" id="2527986"/>
    <lineage>
        <taxon>Bacteria</taxon>
        <taxon>Pseudomonadati</taxon>
        <taxon>Planctomycetota</taxon>
        <taxon>Planctomycetia</taxon>
        <taxon>Pirellulales</taxon>
        <taxon>Pirellulaceae</taxon>
        <taxon>Novipirellula</taxon>
    </lineage>
</organism>
<dbReference type="InterPro" id="IPR027417">
    <property type="entry name" value="P-loop_NTPase"/>
</dbReference>
<feature type="domain" description="G" evidence="2">
    <location>
        <begin position="35"/>
        <end position="147"/>
    </location>
</feature>
<accession>A0A5C5Z3S0</accession>
<dbReference type="AlphaFoldDB" id="A0A5C5Z3S0"/>
<dbReference type="EMBL" id="SJPJ01000001">
    <property type="protein sequence ID" value="TWT81636.1"/>
    <property type="molecule type" value="Genomic_DNA"/>
</dbReference>
<proteinExistence type="predicted"/>
<reference evidence="3 4" key="1">
    <citation type="submission" date="2019-02" db="EMBL/GenBank/DDBJ databases">
        <title>Deep-cultivation of Planctomycetes and their phenomic and genomic characterization uncovers novel biology.</title>
        <authorList>
            <person name="Wiegand S."/>
            <person name="Jogler M."/>
            <person name="Boedeker C."/>
            <person name="Pinto D."/>
            <person name="Vollmers J."/>
            <person name="Rivas-Marin E."/>
            <person name="Kohn T."/>
            <person name="Peeters S.H."/>
            <person name="Heuer A."/>
            <person name="Rast P."/>
            <person name="Oberbeckmann S."/>
            <person name="Bunk B."/>
            <person name="Jeske O."/>
            <person name="Meyerdierks A."/>
            <person name="Storesund J.E."/>
            <person name="Kallscheuer N."/>
            <person name="Luecker S."/>
            <person name="Lage O.M."/>
            <person name="Pohl T."/>
            <person name="Merkel B.J."/>
            <person name="Hornburger P."/>
            <person name="Mueller R.-W."/>
            <person name="Bruemmer F."/>
            <person name="Labrenz M."/>
            <person name="Spormann A.M."/>
            <person name="Op Den Camp H."/>
            <person name="Overmann J."/>
            <person name="Amann R."/>
            <person name="Jetten M.S.M."/>
            <person name="Mascher T."/>
            <person name="Medema M.H."/>
            <person name="Devos D.P."/>
            <person name="Kaster A.-K."/>
            <person name="Ovreas L."/>
            <person name="Rohde M."/>
            <person name="Galperin M.Y."/>
            <person name="Jogler C."/>
        </authorList>
    </citation>
    <scope>NUCLEOTIDE SEQUENCE [LARGE SCALE GENOMIC DNA]</scope>
    <source>
        <strain evidence="3 4">CA13</strain>
    </source>
</reference>
<dbReference type="GO" id="GO:0005525">
    <property type="term" value="F:GTP binding"/>
    <property type="evidence" value="ECO:0007669"/>
    <property type="project" value="InterPro"/>
</dbReference>
<dbReference type="Gene3D" id="3.40.50.300">
    <property type="entry name" value="P-loop containing nucleotide triphosphate hydrolases"/>
    <property type="match status" value="1"/>
</dbReference>
<keyword evidence="1" id="KW-0812">Transmembrane</keyword>
<evidence type="ECO:0000313" key="4">
    <source>
        <dbReference type="Proteomes" id="UP000315010"/>
    </source>
</evidence>
<comment type="caution">
    <text evidence="3">The sequence shown here is derived from an EMBL/GenBank/DDBJ whole genome shotgun (WGS) entry which is preliminary data.</text>
</comment>
<keyword evidence="1" id="KW-0472">Membrane</keyword>
<keyword evidence="1" id="KW-1133">Transmembrane helix</keyword>
<dbReference type="InterPro" id="IPR006073">
    <property type="entry name" value="GTP-bd"/>
</dbReference>
<sequence length="384" mass="42421">MAFSWWKLRHSEPANEDDYAKQIDTLRQTVPVPSIWLFGKTGSGKSSIVRFLTAAEEAIVGEGYRPETKTSRRFDFPDSLEPLLSFIDTRGIGEVAYDPCDDIDRFSGSTQLMIVTVRVSDHALDSIITPLRQIRKAEPERPVLLALTCLHEATGSLDLSEGPDPFEENGEIPETLQLLIDEKSKQFAGLFDNVIPIDLTQIEDGFAEPNFGGGRLKQAILDKLPHAYRQALLALHDSTGEPMSARQQKSYRQILASSAMAGTAGAIPVPWVDIPAVVAIQAHLAVKIAGLYEQEITPKHWAMLTSAAGTRIAIRFAIREALKFIPVVGLAVGAASSFAFTYALGMSWDWYFADLRKGNVPTTEQLQDVFAEQLKRGHTLWKAQ</sequence>
<dbReference type="Pfam" id="PF01926">
    <property type="entry name" value="MMR_HSR1"/>
    <property type="match status" value="1"/>
</dbReference>
<dbReference type="CDD" id="cd00882">
    <property type="entry name" value="Ras_like_GTPase"/>
    <property type="match status" value="1"/>
</dbReference>
<dbReference type="SUPFAM" id="SSF52540">
    <property type="entry name" value="P-loop containing nucleoside triphosphate hydrolases"/>
    <property type="match status" value="1"/>
</dbReference>
<evidence type="ECO:0000256" key="1">
    <source>
        <dbReference type="SAM" id="Phobius"/>
    </source>
</evidence>
<dbReference type="OrthoDB" id="417988at2"/>
<name>A0A5C5Z3S0_9BACT</name>
<gene>
    <name evidence="3" type="ORF">CA13_30890</name>
</gene>
<protein>
    <recommendedName>
        <fullName evidence="2">G domain-containing protein</fullName>
    </recommendedName>
</protein>
<evidence type="ECO:0000313" key="3">
    <source>
        <dbReference type="EMBL" id="TWT81636.1"/>
    </source>
</evidence>
<evidence type="ECO:0000259" key="2">
    <source>
        <dbReference type="Pfam" id="PF01926"/>
    </source>
</evidence>
<dbReference type="Proteomes" id="UP000315010">
    <property type="component" value="Unassembled WGS sequence"/>
</dbReference>
<feature type="transmembrane region" description="Helical" evidence="1">
    <location>
        <begin position="324"/>
        <end position="345"/>
    </location>
</feature>